<accession>A0AAW8DH48</accession>
<organism evidence="1 4">
    <name type="scientific">Arthrobacter bambusae</name>
    <dbReference type="NCBI Taxonomy" id="1338426"/>
    <lineage>
        <taxon>Bacteria</taxon>
        <taxon>Bacillati</taxon>
        <taxon>Actinomycetota</taxon>
        <taxon>Actinomycetes</taxon>
        <taxon>Micrococcales</taxon>
        <taxon>Micrococcaceae</taxon>
        <taxon>Arthrobacter</taxon>
    </lineage>
</organism>
<dbReference type="EMBL" id="JAUSRG010000008">
    <property type="protein sequence ID" value="MDP9906004.1"/>
    <property type="molecule type" value="Genomic_DNA"/>
</dbReference>
<sequence length="85" mass="9646">MRHPEWASAQRRSAAEWYRDGRTALAGVWAYFYGIGGDVDEVAVDAYLHELGELPPSQMKLLALAMRELDTEAMRELDSERMADT</sequence>
<dbReference type="Proteomes" id="UP001242995">
    <property type="component" value="Unassembled WGS sequence"/>
</dbReference>
<comment type="caution">
    <text evidence="1">The sequence shown here is derived from an EMBL/GenBank/DDBJ whole genome shotgun (WGS) entry which is preliminary data.</text>
</comment>
<keyword evidence="3" id="KW-1185">Reference proteome</keyword>
<name>A0AAW8DH48_9MICC</name>
<gene>
    <name evidence="1" type="ORF">J2S90_002975</name>
    <name evidence="2" type="ORF">J2S93_003053</name>
</gene>
<evidence type="ECO:0000313" key="2">
    <source>
        <dbReference type="EMBL" id="MDQ0181615.1"/>
    </source>
</evidence>
<dbReference type="Proteomes" id="UP001230951">
    <property type="component" value="Unassembled WGS sequence"/>
</dbReference>
<protein>
    <submittedName>
        <fullName evidence="1">Uncharacterized protein</fullName>
    </submittedName>
</protein>
<proteinExistence type="predicted"/>
<dbReference type="RefSeq" id="WP_306962303.1">
    <property type="nucleotide sequence ID" value="NZ_JAUSRG010000008.1"/>
</dbReference>
<evidence type="ECO:0000313" key="4">
    <source>
        <dbReference type="Proteomes" id="UP001242995"/>
    </source>
</evidence>
<evidence type="ECO:0000313" key="3">
    <source>
        <dbReference type="Proteomes" id="UP001230951"/>
    </source>
</evidence>
<dbReference type="AlphaFoldDB" id="A0AAW8DH48"/>
<dbReference type="EMBL" id="JAUSTF010000006">
    <property type="protein sequence ID" value="MDQ0181615.1"/>
    <property type="molecule type" value="Genomic_DNA"/>
</dbReference>
<evidence type="ECO:0000313" key="1">
    <source>
        <dbReference type="EMBL" id="MDP9906004.1"/>
    </source>
</evidence>
<reference evidence="1 3" key="1">
    <citation type="submission" date="2023-07" db="EMBL/GenBank/DDBJ databases">
        <title>Sorghum-associated microbial communities from plants grown in Nebraska, USA.</title>
        <authorList>
            <person name="Schachtman D."/>
        </authorList>
    </citation>
    <scope>NUCLEOTIDE SEQUENCE</scope>
    <source>
        <strain evidence="1">DS1006</strain>
        <strain evidence="2 3">DS1016</strain>
    </source>
</reference>